<proteinExistence type="predicted"/>
<name>A0ABU6REL3_9FABA</name>
<organism evidence="1 2">
    <name type="scientific">Stylosanthes scabra</name>
    <dbReference type="NCBI Taxonomy" id="79078"/>
    <lineage>
        <taxon>Eukaryota</taxon>
        <taxon>Viridiplantae</taxon>
        <taxon>Streptophyta</taxon>
        <taxon>Embryophyta</taxon>
        <taxon>Tracheophyta</taxon>
        <taxon>Spermatophyta</taxon>
        <taxon>Magnoliopsida</taxon>
        <taxon>eudicotyledons</taxon>
        <taxon>Gunneridae</taxon>
        <taxon>Pentapetalae</taxon>
        <taxon>rosids</taxon>
        <taxon>fabids</taxon>
        <taxon>Fabales</taxon>
        <taxon>Fabaceae</taxon>
        <taxon>Papilionoideae</taxon>
        <taxon>50 kb inversion clade</taxon>
        <taxon>dalbergioids sensu lato</taxon>
        <taxon>Dalbergieae</taxon>
        <taxon>Pterocarpus clade</taxon>
        <taxon>Stylosanthes</taxon>
    </lineage>
</organism>
<evidence type="ECO:0000313" key="2">
    <source>
        <dbReference type="Proteomes" id="UP001341840"/>
    </source>
</evidence>
<gene>
    <name evidence="1" type="ORF">PIB30_037913</name>
</gene>
<feature type="non-terminal residue" evidence="1">
    <location>
        <position position="106"/>
    </location>
</feature>
<accession>A0ABU6REL3</accession>
<dbReference type="Proteomes" id="UP001341840">
    <property type="component" value="Unassembled WGS sequence"/>
</dbReference>
<protein>
    <submittedName>
        <fullName evidence="1">Uncharacterized protein</fullName>
    </submittedName>
</protein>
<sequence length="106" mass="11998">MALEPSHLDLCISSYAQISDKRSGLTTLGNFCTLIFGCEFLIESDKVFNMRVVGIEFLFPKSPSLLQSDDNSSLSYRFILAPFAFLGHFQFDSNLSRPETLEQTYQ</sequence>
<reference evidence="1 2" key="1">
    <citation type="journal article" date="2023" name="Plants (Basel)">
        <title>Bridging the Gap: Combining Genomics and Transcriptomics Approaches to Understand Stylosanthes scabra, an Orphan Legume from the Brazilian Caatinga.</title>
        <authorList>
            <person name="Ferreira-Neto J.R.C."/>
            <person name="da Silva M.D."/>
            <person name="Binneck E."/>
            <person name="de Melo N.F."/>
            <person name="da Silva R.H."/>
            <person name="de Melo A.L.T.M."/>
            <person name="Pandolfi V."/>
            <person name="Bustamante F.O."/>
            <person name="Brasileiro-Vidal A.C."/>
            <person name="Benko-Iseppon A.M."/>
        </authorList>
    </citation>
    <scope>NUCLEOTIDE SEQUENCE [LARGE SCALE GENOMIC DNA]</scope>
    <source>
        <tissue evidence="1">Leaves</tissue>
    </source>
</reference>
<dbReference type="EMBL" id="JASCZI010030401">
    <property type="protein sequence ID" value="MED6122243.1"/>
    <property type="molecule type" value="Genomic_DNA"/>
</dbReference>
<keyword evidence="2" id="KW-1185">Reference proteome</keyword>
<comment type="caution">
    <text evidence="1">The sequence shown here is derived from an EMBL/GenBank/DDBJ whole genome shotgun (WGS) entry which is preliminary data.</text>
</comment>
<evidence type="ECO:0000313" key="1">
    <source>
        <dbReference type="EMBL" id="MED6122243.1"/>
    </source>
</evidence>